<name>F4P437_BATDJ</name>
<dbReference type="GeneID" id="18240717"/>
<evidence type="ECO:0000256" key="8">
    <source>
        <dbReference type="ARBA" id="ARBA00023136"/>
    </source>
</evidence>
<evidence type="ECO:0000256" key="3">
    <source>
        <dbReference type="ARBA" id="ARBA00018116"/>
    </source>
</evidence>
<dbReference type="OMA" id="RLDHQMQ"/>
<dbReference type="Pfam" id="PF09731">
    <property type="entry name" value="Mitofilin"/>
    <property type="match status" value="1"/>
</dbReference>
<evidence type="ECO:0000256" key="4">
    <source>
        <dbReference type="ARBA" id="ARBA00022692"/>
    </source>
</evidence>
<gene>
    <name evidence="12" type="ORF">BATDEDRAFT_35285</name>
</gene>
<feature type="compositionally biased region" description="Basic and acidic residues" evidence="11">
    <location>
        <begin position="245"/>
        <end position="260"/>
    </location>
</feature>
<feature type="compositionally biased region" description="Low complexity" evidence="11">
    <location>
        <begin position="194"/>
        <end position="228"/>
    </location>
</feature>
<comment type="subcellular location">
    <subcellularLocation>
        <location evidence="1 10">Mitochondrion inner membrane</location>
        <topology evidence="1 10">Single-pass membrane protein</topology>
    </subcellularLocation>
</comment>
<dbReference type="GO" id="GO:0042407">
    <property type="term" value="P:cristae formation"/>
    <property type="evidence" value="ECO:0000318"/>
    <property type="project" value="GO_Central"/>
</dbReference>
<evidence type="ECO:0000256" key="6">
    <source>
        <dbReference type="ARBA" id="ARBA00022989"/>
    </source>
</evidence>
<evidence type="ECO:0000256" key="2">
    <source>
        <dbReference type="ARBA" id="ARBA00010877"/>
    </source>
</evidence>
<dbReference type="RefSeq" id="XP_006679565.1">
    <property type="nucleotide sequence ID" value="XM_006679502.1"/>
</dbReference>
<dbReference type="HOGENOM" id="CLU_387306_0_0_1"/>
<keyword evidence="8" id="KW-0472">Membrane</keyword>
<dbReference type="STRING" id="684364.F4P437"/>
<comment type="similarity">
    <text evidence="2 10">Belongs to the MICOS complex subunit Mic60 family.</text>
</comment>
<accession>F4P437</accession>
<evidence type="ECO:0000256" key="7">
    <source>
        <dbReference type="ARBA" id="ARBA00023128"/>
    </source>
</evidence>
<dbReference type="AlphaFoldDB" id="F4P437"/>
<dbReference type="GO" id="GO:0061617">
    <property type="term" value="C:MICOS complex"/>
    <property type="evidence" value="ECO:0000318"/>
    <property type="project" value="GO_Central"/>
</dbReference>
<evidence type="ECO:0000256" key="1">
    <source>
        <dbReference type="ARBA" id="ARBA00004434"/>
    </source>
</evidence>
<keyword evidence="13" id="KW-1185">Reference proteome</keyword>
<proteinExistence type="inferred from homology"/>
<dbReference type="EMBL" id="GL882885">
    <property type="protein sequence ID" value="EGF79759.1"/>
    <property type="molecule type" value="Genomic_DNA"/>
</dbReference>
<protein>
    <recommendedName>
        <fullName evidence="3 10">MICOS complex subunit MIC60</fullName>
    </recommendedName>
    <alternativeName>
        <fullName evidence="10">Mitofilin</fullName>
    </alternativeName>
</protein>
<dbReference type="PANTHER" id="PTHR15415">
    <property type="entry name" value="MITOFILIN"/>
    <property type="match status" value="1"/>
</dbReference>
<dbReference type="InParanoid" id="F4P437"/>
<dbReference type="OrthoDB" id="10261039at2759"/>
<sequence length="713" mass="78686">MFRSPISYCDGVCFLSSTPSCQNARLYSTVSSTGSGSFSPVKWLLSIGVVSTSVYFGAAYAATKNETIHKLWINNQVPGGEAALDLTRSFESRIRKINLSDIHQSVSDTTDMIKTNAEHAFDYTGRTIHQATEMTNATIETVSGYVDTVSNATSDTIKVATNVINETTDTIQSVVHDAEAVYSSVVSAVTGVTARQSESKADSSSSAKPSAVTAPAISNAEPQPAAKKPVAEKKVTETPAIVKIQTDDHPASPKTLKKQDLPSEKTIAAPVSAPTPVPAVMEKQTPVDDKTSKTVLETKIEKKPVVTKVKSKPEVKETPVEKVAVPQSPPLIETIDAEAGVKAIQNRLPVFESFMVTLDDLSKTVNHLLNEAEPLSGDATHLRKARKDLDALTKFVTHLEADEVAMVHTALSQQAVIFQRTIDAVRENSNNALSQKALELESELTSKLLDQEKNLTSAYEHNLAEQLIKQAEEFRAALDIDLQRQAAELEKFWSHEVKERVDQEREGRLSRLDHLALKVKYLERISLDAGEGFDRSHRIHQLQTALRAIRLAIDNPHTTNFSQELKALQALCEGDEFVSQIVSSLPKDAARQYTSYQELTNYLHNITTPLRRSQLVSDDTGALSYALSLFLSYFILPKHGRVAGTDLESILARTEHHLFNNRMDEATREINQLSGWPKRLSRDWLAKARTHLEIQQAIKLIEVHLNLQSMGVV</sequence>
<comment type="function">
    <text evidence="9">Component of the MICOS complex, a large protein complex of the mitochondrial inner membrane that plays crucial roles in the maintenance of crista junctions, inner membrane architecture, and formation of contact sites to the outer membrane. Plays a role in keeping cristae membranes connected to the inner boundary membrane. Also promotes protein import via the mitochondrial intermembrane space assembly (MIA) pathway.</text>
</comment>
<dbReference type="InterPro" id="IPR019133">
    <property type="entry name" value="MIC60"/>
</dbReference>
<keyword evidence="7 10" id="KW-0496">Mitochondrion</keyword>
<dbReference type="PANTHER" id="PTHR15415:SF7">
    <property type="entry name" value="MICOS COMPLEX SUBUNIT MIC60"/>
    <property type="match status" value="1"/>
</dbReference>
<reference evidence="12 13" key="1">
    <citation type="submission" date="2009-12" db="EMBL/GenBank/DDBJ databases">
        <title>The draft genome of Batrachochytrium dendrobatidis.</title>
        <authorList>
            <consortium name="US DOE Joint Genome Institute (JGI-PGF)"/>
            <person name="Kuo A."/>
            <person name="Salamov A."/>
            <person name="Schmutz J."/>
            <person name="Lucas S."/>
            <person name="Pitluck S."/>
            <person name="Rosenblum E."/>
            <person name="Stajich J."/>
            <person name="Eisen M."/>
            <person name="Grigoriev I.V."/>
        </authorList>
    </citation>
    <scope>NUCLEOTIDE SEQUENCE [LARGE SCALE GENOMIC DNA]</scope>
    <source>
        <strain evidence="13">JAM81 / FGSC 10211</strain>
    </source>
</reference>
<keyword evidence="5 10" id="KW-0999">Mitochondrion inner membrane</keyword>
<comment type="subunit">
    <text evidence="10">Component of the mitochondrial contact site and cristae organizing system (MICOS) complex.</text>
</comment>
<evidence type="ECO:0000256" key="11">
    <source>
        <dbReference type="SAM" id="MobiDB-lite"/>
    </source>
</evidence>
<evidence type="ECO:0000256" key="10">
    <source>
        <dbReference type="RuleBase" id="RU363000"/>
    </source>
</evidence>
<evidence type="ECO:0000313" key="13">
    <source>
        <dbReference type="Proteomes" id="UP000007241"/>
    </source>
</evidence>
<evidence type="ECO:0000256" key="5">
    <source>
        <dbReference type="ARBA" id="ARBA00022792"/>
    </source>
</evidence>
<feature type="region of interest" description="Disordered" evidence="11">
    <location>
        <begin position="194"/>
        <end position="260"/>
    </location>
</feature>
<keyword evidence="6" id="KW-1133">Transmembrane helix</keyword>
<organism evidence="12 13">
    <name type="scientific">Batrachochytrium dendrobatidis (strain JAM81 / FGSC 10211)</name>
    <name type="common">Frog chytrid fungus</name>
    <dbReference type="NCBI Taxonomy" id="684364"/>
    <lineage>
        <taxon>Eukaryota</taxon>
        <taxon>Fungi</taxon>
        <taxon>Fungi incertae sedis</taxon>
        <taxon>Chytridiomycota</taxon>
        <taxon>Chytridiomycota incertae sedis</taxon>
        <taxon>Chytridiomycetes</taxon>
        <taxon>Rhizophydiales</taxon>
        <taxon>Rhizophydiales incertae sedis</taxon>
        <taxon>Batrachochytrium</taxon>
    </lineage>
</organism>
<evidence type="ECO:0000256" key="9">
    <source>
        <dbReference type="ARBA" id="ARBA00025571"/>
    </source>
</evidence>
<dbReference type="Proteomes" id="UP000007241">
    <property type="component" value="Unassembled WGS sequence"/>
</dbReference>
<evidence type="ECO:0000313" key="12">
    <source>
        <dbReference type="EMBL" id="EGF79759.1"/>
    </source>
</evidence>
<keyword evidence="4 10" id="KW-0812">Transmembrane</keyword>